<organism evidence="2 3">
    <name type="scientific">Cryomyces antarcticus</name>
    <dbReference type="NCBI Taxonomy" id="329879"/>
    <lineage>
        <taxon>Eukaryota</taxon>
        <taxon>Fungi</taxon>
        <taxon>Dikarya</taxon>
        <taxon>Ascomycota</taxon>
        <taxon>Pezizomycotina</taxon>
        <taxon>Dothideomycetes</taxon>
        <taxon>Dothideomycetes incertae sedis</taxon>
        <taxon>Cryomyces</taxon>
    </lineage>
</organism>
<keyword evidence="3" id="KW-1185">Reference proteome</keyword>
<sequence length="85" mass="8415">MPRHGSRASDNAIEAGKTLIHGAGENDAPTSSGVDRSHKAAAPPPPEKGEAIEGLHASGGGSQAAEIGDTGQGKGEQEAFVDKGS</sequence>
<evidence type="ECO:0000256" key="1">
    <source>
        <dbReference type="SAM" id="MobiDB-lite"/>
    </source>
</evidence>
<feature type="region of interest" description="Disordered" evidence="1">
    <location>
        <begin position="1"/>
        <end position="85"/>
    </location>
</feature>
<feature type="compositionally biased region" description="Basic and acidic residues" evidence="1">
    <location>
        <begin position="75"/>
        <end position="85"/>
    </location>
</feature>
<protein>
    <recommendedName>
        <fullName evidence="4">SMP domain-containing protein</fullName>
    </recommendedName>
</protein>
<dbReference type="Proteomes" id="UP001357485">
    <property type="component" value="Unassembled WGS sequence"/>
</dbReference>
<reference evidence="2 3" key="1">
    <citation type="submission" date="2023-08" db="EMBL/GenBank/DDBJ databases">
        <title>Black Yeasts Isolated from many extreme environments.</title>
        <authorList>
            <person name="Coleine C."/>
            <person name="Stajich J.E."/>
            <person name="Selbmann L."/>
        </authorList>
    </citation>
    <scope>NUCLEOTIDE SEQUENCE [LARGE SCALE GENOMIC DNA]</scope>
    <source>
        <strain evidence="2 3">CCFEE 536</strain>
    </source>
</reference>
<evidence type="ECO:0000313" key="3">
    <source>
        <dbReference type="Proteomes" id="UP001357485"/>
    </source>
</evidence>
<dbReference type="EMBL" id="JAVRRA010000091">
    <property type="protein sequence ID" value="KAK5293329.1"/>
    <property type="molecule type" value="Genomic_DNA"/>
</dbReference>
<proteinExistence type="predicted"/>
<name>A0ABR0M8G3_9PEZI</name>
<comment type="caution">
    <text evidence="2">The sequence shown here is derived from an EMBL/GenBank/DDBJ whole genome shotgun (WGS) entry which is preliminary data.</text>
</comment>
<accession>A0ABR0M8G3</accession>
<gene>
    <name evidence="2" type="ORF">LTR16_001590</name>
</gene>
<evidence type="ECO:0008006" key="4">
    <source>
        <dbReference type="Google" id="ProtNLM"/>
    </source>
</evidence>
<evidence type="ECO:0000313" key="2">
    <source>
        <dbReference type="EMBL" id="KAK5293329.1"/>
    </source>
</evidence>